<accession>A0A0C3H1Y0</accession>
<keyword evidence="3" id="KW-1185">Reference proteome</keyword>
<dbReference type="Proteomes" id="UP000054321">
    <property type="component" value="Unassembled WGS sequence"/>
</dbReference>
<dbReference type="InterPro" id="IPR031728">
    <property type="entry name" value="GlcAase_C"/>
</dbReference>
<gene>
    <name evidence="2" type="ORF">OIDMADRAFT_132520</name>
</gene>
<dbReference type="InterPro" id="IPR052974">
    <property type="entry name" value="GH79_Enzymes"/>
</dbReference>
<dbReference type="InParanoid" id="A0A0C3H1Y0"/>
<dbReference type="PANTHER" id="PTHR36183">
    <property type="entry name" value="BETA-GLUCURONIDASE"/>
    <property type="match status" value="1"/>
</dbReference>
<dbReference type="SUPFAM" id="SSF51445">
    <property type="entry name" value="(Trans)glycosidases"/>
    <property type="match status" value="1"/>
</dbReference>
<dbReference type="PANTHER" id="PTHR36183:SF2">
    <property type="entry name" value="BETA-GLUCURONIDASE C-TERMINAL DOMAIN-CONTAINING PROTEIN"/>
    <property type="match status" value="1"/>
</dbReference>
<feature type="domain" description="Beta-glucuronidase C-terminal" evidence="1">
    <location>
        <begin position="396"/>
        <end position="503"/>
    </location>
</feature>
<dbReference type="InterPro" id="IPR013780">
    <property type="entry name" value="Glyco_hydro_b"/>
</dbReference>
<sequence length="507" mass="53426">MLCILPLLAALARGSDDNKGHNAAPNGTVPVSPYLNSFSMEFKDFPLFAGKLHCTREQPNQFSINLLSNFAARTGVMPIIRVGGTTQDDAVYNASQTEAVITIGTTVGNARAGVMIGPAYFSSYGTFPHTSYIAGINLATNGTAGKATRQAEVKAISKVLGNSLEFFEIGNEPDLFSRWERRTASWGVTDYVAEWEAAAELIQSTLPRNALSYFAPSFAGTDTGGAANSMGPVQAFGNGLSTQKSIKMLSGHNYMGSATGTGVSLQATLMNHTSIVKSISSHVKVAQRMKAYTNAQYVMGETNSLSGGGASGLSDVFGAALWVVDYTLWQATQNIQRVHFHESGTSPYAAWSPSSVPPTTNAPYYGNIMVAAAVGSAPDTSIAYLDVGDGDDTVSGYVLYEGDQLARVVVLNMLEYTSTSSSARSSKTFTINVPTSVRGAKVERLTAAGADVKTNITLGGVSYDHGLANGKPVTVNKKAAAEQVKVSSRGSLKVTVQATEGVVLHLF</sequence>
<dbReference type="GO" id="GO:0016787">
    <property type="term" value="F:hydrolase activity"/>
    <property type="evidence" value="ECO:0007669"/>
    <property type="project" value="UniProtKB-KW"/>
</dbReference>
<dbReference type="Gene3D" id="3.20.20.80">
    <property type="entry name" value="Glycosidases"/>
    <property type="match status" value="1"/>
</dbReference>
<dbReference type="Pfam" id="PF16862">
    <property type="entry name" value="Glyco_hydro_79C"/>
    <property type="match status" value="1"/>
</dbReference>
<dbReference type="EMBL" id="KN832884">
    <property type="protein sequence ID" value="KIM96526.1"/>
    <property type="molecule type" value="Genomic_DNA"/>
</dbReference>
<dbReference type="OrthoDB" id="2831684at2759"/>
<protein>
    <submittedName>
        <fullName evidence="2">Glycoside hydrolase family 79 protein</fullName>
    </submittedName>
</protein>
<evidence type="ECO:0000313" key="2">
    <source>
        <dbReference type="EMBL" id="KIM96526.1"/>
    </source>
</evidence>
<evidence type="ECO:0000259" key="1">
    <source>
        <dbReference type="Pfam" id="PF16862"/>
    </source>
</evidence>
<organism evidence="2 3">
    <name type="scientific">Oidiodendron maius (strain Zn)</name>
    <dbReference type="NCBI Taxonomy" id="913774"/>
    <lineage>
        <taxon>Eukaryota</taxon>
        <taxon>Fungi</taxon>
        <taxon>Dikarya</taxon>
        <taxon>Ascomycota</taxon>
        <taxon>Pezizomycotina</taxon>
        <taxon>Leotiomycetes</taxon>
        <taxon>Leotiomycetes incertae sedis</taxon>
        <taxon>Myxotrichaceae</taxon>
        <taxon>Oidiodendron</taxon>
    </lineage>
</organism>
<name>A0A0C3H1Y0_OIDMZ</name>
<dbReference type="Gene3D" id="2.60.40.1180">
    <property type="entry name" value="Golgi alpha-mannosidase II"/>
    <property type="match status" value="1"/>
</dbReference>
<reference evidence="2 3" key="1">
    <citation type="submission" date="2014-04" db="EMBL/GenBank/DDBJ databases">
        <authorList>
            <consortium name="DOE Joint Genome Institute"/>
            <person name="Kuo A."/>
            <person name="Martino E."/>
            <person name="Perotto S."/>
            <person name="Kohler A."/>
            <person name="Nagy L.G."/>
            <person name="Floudas D."/>
            <person name="Copeland A."/>
            <person name="Barry K.W."/>
            <person name="Cichocki N."/>
            <person name="Veneault-Fourrey C."/>
            <person name="LaButti K."/>
            <person name="Lindquist E.A."/>
            <person name="Lipzen A."/>
            <person name="Lundell T."/>
            <person name="Morin E."/>
            <person name="Murat C."/>
            <person name="Sun H."/>
            <person name="Tunlid A."/>
            <person name="Henrissat B."/>
            <person name="Grigoriev I.V."/>
            <person name="Hibbett D.S."/>
            <person name="Martin F."/>
            <person name="Nordberg H.P."/>
            <person name="Cantor M.N."/>
            <person name="Hua S.X."/>
        </authorList>
    </citation>
    <scope>NUCLEOTIDE SEQUENCE [LARGE SCALE GENOMIC DNA]</scope>
    <source>
        <strain evidence="2 3">Zn</strain>
    </source>
</reference>
<reference evidence="3" key="2">
    <citation type="submission" date="2015-01" db="EMBL/GenBank/DDBJ databases">
        <title>Evolutionary Origins and Diversification of the Mycorrhizal Mutualists.</title>
        <authorList>
            <consortium name="DOE Joint Genome Institute"/>
            <consortium name="Mycorrhizal Genomics Consortium"/>
            <person name="Kohler A."/>
            <person name="Kuo A."/>
            <person name="Nagy L.G."/>
            <person name="Floudas D."/>
            <person name="Copeland A."/>
            <person name="Barry K.W."/>
            <person name="Cichocki N."/>
            <person name="Veneault-Fourrey C."/>
            <person name="LaButti K."/>
            <person name="Lindquist E.A."/>
            <person name="Lipzen A."/>
            <person name="Lundell T."/>
            <person name="Morin E."/>
            <person name="Murat C."/>
            <person name="Riley R."/>
            <person name="Ohm R."/>
            <person name="Sun H."/>
            <person name="Tunlid A."/>
            <person name="Henrissat B."/>
            <person name="Grigoriev I.V."/>
            <person name="Hibbett D.S."/>
            <person name="Martin F."/>
        </authorList>
    </citation>
    <scope>NUCLEOTIDE SEQUENCE [LARGE SCALE GENOMIC DNA]</scope>
    <source>
        <strain evidence="3">Zn</strain>
    </source>
</reference>
<keyword evidence="2" id="KW-0378">Hydrolase</keyword>
<dbReference type="InterPro" id="IPR017853">
    <property type="entry name" value="GH"/>
</dbReference>
<proteinExistence type="predicted"/>
<dbReference type="HOGENOM" id="CLU_022148_0_0_1"/>
<evidence type="ECO:0000313" key="3">
    <source>
        <dbReference type="Proteomes" id="UP000054321"/>
    </source>
</evidence>
<dbReference type="AlphaFoldDB" id="A0A0C3H1Y0"/>